<dbReference type="AlphaFoldDB" id="A0ABD6GF86"/>
<comment type="caution">
    <text evidence="1">The sequence shown here is derived from an EMBL/GenBank/DDBJ whole genome shotgun (WGS) entry which is preliminary data.</text>
</comment>
<organism evidence="1 2">
    <name type="scientific">Agrobacterium vitis</name>
    <name type="common">Rhizobium vitis</name>
    <dbReference type="NCBI Taxonomy" id="373"/>
    <lineage>
        <taxon>Bacteria</taxon>
        <taxon>Pseudomonadati</taxon>
        <taxon>Pseudomonadota</taxon>
        <taxon>Alphaproteobacteria</taxon>
        <taxon>Hyphomicrobiales</taxon>
        <taxon>Rhizobiaceae</taxon>
        <taxon>Rhizobium/Agrobacterium group</taxon>
        <taxon>Agrobacterium</taxon>
    </lineage>
</organism>
<evidence type="ECO:0000313" key="1">
    <source>
        <dbReference type="EMBL" id="MUP07975.1"/>
    </source>
</evidence>
<gene>
    <name evidence="1" type="ORF">BBI04_024660</name>
</gene>
<sequence length="195" mass="21247">MTGSILLAVAALYAVDQNQAKEPELSTRLIITVNQPMLETGGAVIVAGRSMPENQWRLLKADADGRTSQEKVFHASISSPGSIIELFYPDTGTYTFKFEADPKHQERSLVTKLLTIGSGQSTDPETKEQISWDSTSDIHVVGDQYDEGWARIFHSSFGIALADGSASDVTVERFSAGRVISLSAHAINKFVRDTN</sequence>
<name>A0ABD6GF86_AGRVI</name>
<proteinExistence type="predicted"/>
<dbReference type="Proteomes" id="UP000175993">
    <property type="component" value="Unassembled WGS sequence"/>
</dbReference>
<protein>
    <submittedName>
        <fullName evidence="1">Uncharacterized protein</fullName>
    </submittedName>
</protein>
<reference evidence="1 2" key="1">
    <citation type="submission" date="2019-11" db="EMBL/GenBank/DDBJ databases">
        <title>Whole-genome sequencing of Allorhizobium vitis.</title>
        <authorList>
            <person name="Gan H.M."/>
            <person name="Savka M.A."/>
        </authorList>
    </citation>
    <scope>NUCLEOTIDE SEQUENCE [LARGE SCALE GENOMIC DNA]</scope>
    <source>
        <strain evidence="1 2">AB4</strain>
    </source>
</reference>
<evidence type="ECO:0000313" key="2">
    <source>
        <dbReference type="Proteomes" id="UP000175993"/>
    </source>
</evidence>
<accession>A0ABD6GF86</accession>
<dbReference type="EMBL" id="MBEV02000022">
    <property type="protein sequence ID" value="MUP07975.1"/>
    <property type="molecule type" value="Genomic_DNA"/>
</dbReference>